<reference evidence="2" key="1">
    <citation type="journal article" date="2020" name="mSystems">
        <title>Genome- and Community-Level Interaction Insights into Carbon Utilization and Element Cycling Functions of Hydrothermarchaeota in Hydrothermal Sediment.</title>
        <authorList>
            <person name="Zhou Z."/>
            <person name="Liu Y."/>
            <person name="Xu W."/>
            <person name="Pan J."/>
            <person name="Luo Z.H."/>
            <person name="Li M."/>
        </authorList>
    </citation>
    <scope>NUCLEOTIDE SEQUENCE [LARGE SCALE GENOMIC DNA]</scope>
    <source>
        <strain evidence="2">SpSt-374</strain>
    </source>
</reference>
<accession>A0A7C3ZK15</accession>
<feature type="chain" id="PRO_5027669237" description="Secreted protein" evidence="1">
    <location>
        <begin position="23"/>
        <end position="203"/>
    </location>
</feature>
<organism evidence="2">
    <name type="scientific">Planktothricoides sp. SpSt-374</name>
    <dbReference type="NCBI Taxonomy" id="2282167"/>
    <lineage>
        <taxon>Bacteria</taxon>
        <taxon>Bacillati</taxon>
        <taxon>Cyanobacteriota</taxon>
        <taxon>Cyanophyceae</taxon>
        <taxon>Oscillatoriophycideae</taxon>
        <taxon>Oscillatoriales</taxon>
        <taxon>Oscillatoriaceae</taxon>
        <taxon>Planktothricoides</taxon>
    </lineage>
</organism>
<name>A0A7C3ZK15_9CYAN</name>
<dbReference type="AlphaFoldDB" id="A0A7C3ZK15"/>
<evidence type="ECO:0000256" key="1">
    <source>
        <dbReference type="SAM" id="SignalP"/>
    </source>
</evidence>
<evidence type="ECO:0000313" key="2">
    <source>
        <dbReference type="EMBL" id="HGF99663.1"/>
    </source>
</evidence>
<dbReference type="EMBL" id="DSPX01000028">
    <property type="protein sequence ID" value="HGF99663.1"/>
    <property type="molecule type" value="Genomic_DNA"/>
</dbReference>
<evidence type="ECO:0008006" key="3">
    <source>
        <dbReference type="Google" id="ProtNLM"/>
    </source>
</evidence>
<comment type="caution">
    <text evidence="2">The sequence shown here is derived from an EMBL/GenBank/DDBJ whole genome shotgun (WGS) entry which is preliminary data.</text>
</comment>
<proteinExistence type="predicted"/>
<keyword evidence="1" id="KW-0732">Signal</keyword>
<feature type="signal peptide" evidence="1">
    <location>
        <begin position="1"/>
        <end position="22"/>
    </location>
</feature>
<gene>
    <name evidence="2" type="ORF">ENR15_03090</name>
</gene>
<protein>
    <recommendedName>
        <fullName evidence="3">Secreted protein</fullName>
    </recommendedName>
</protein>
<sequence length="203" mass="21618">MNKIVTAIASAAFLMWATTGKAAAQSFPPMGDGGNTDSQLIYNGQPLDSQQTELVEMLSGVLSIGPQDLLDNPEQMDSLFVDGTDPQSNDGWLGTFQKNGCYVNADCAFKAIGLGLVLQCSPSGVDPEAWAKCVKSKDENKYYAAIDCTYGNCPSFSAIPGQPLFACGKDGRGVIADNRHLSLPPSLNQDQSEFLALDLLSRV</sequence>